<sequence length="133" mass="15697">MRRDFADALESSEVNIMRDYINLFDFMWNSSRFDNGFVSMSAWDVIDEIFTPDFFGDTSVSLSDFDFRYGFDFPEPDDGVDLELLVILCEYVTNLLERSLASRRLYQGYISAFQNELKLIERIMDREGYRKAK</sequence>
<name>A0ABT7XD28_9ACTN</name>
<reference evidence="1" key="1">
    <citation type="submission" date="2023-06" db="EMBL/GenBank/DDBJ databases">
        <authorList>
            <person name="Zeman M."/>
            <person name="Kubasova T."/>
            <person name="Jahodarova E."/>
            <person name="Nykrynova M."/>
            <person name="Rychlik I."/>
        </authorList>
    </citation>
    <scope>NUCLEOTIDE SEQUENCE</scope>
    <source>
        <strain evidence="1">176_SSukc20</strain>
    </source>
</reference>
<dbReference type="Proteomes" id="UP001168435">
    <property type="component" value="Unassembled WGS sequence"/>
</dbReference>
<organism evidence="1 2">
    <name type="scientific">Collinsella ihumii</name>
    <dbReference type="NCBI Taxonomy" id="1720204"/>
    <lineage>
        <taxon>Bacteria</taxon>
        <taxon>Bacillati</taxon>
        <taxon>Actinomycetota</taxon>
        <taxon>Coriobacteriia</taxon>
        <taxon>Coriobacteriales</taxon>
        <taxon>Coriobacteriaceae</taxon>
        <taxon>Collinsella</taxon>
    </lineage>
</organism>
<reference evidence="1" key="2">
    <citation type="submission" date="2024-05" db="EMBL/GenBank/DDBJ databases">
        <title>Identification and characterization of horizontal gene transfer across gut microbiota members of farm animals based on homology search.</title>
        <authorList>
            <person name="Schwarzerova J."/>
            <person name="Nykrynova M."/>
            <person name="Jureckova K."/>
            <person name="Cejkova D."/>
            <person name="Rychlik I."/>
        </authorList>
    </citation>
    <scope>NUCLEOTIDE SEQUENCE</scope>
    <source>
        <strain evidence="1">176_SSukc20</strain>
    </source>
</reference>
<protein>
    <recommendedName>
        <fullName evidence="3">CDI immunity protein domain-containing protein</fullName>
    </recommendedName>
</protein>
<evidence type="ECO:0008006" key="3">
    <source>
        <dbReference type="Google" id="ProtNLM"/>
    </source>
</evidence>
<accession>A0ABT7XD28</accession>
<evidence type="ECO:0000313" key="1">
    <source>
        <dbReference type="EMBL" id="MDN0063286.1"/>
    </source>
</evidence>
<evidence type="ECO:0000313" key="2">
    <source>
        <dbReference type="Proteomes" id="UP001168435"/>
    </source>
</evidence>
<dbReference type="RefSeq" id="WP_289835422.1">
    <property type="nucleotide sequence ID" value="NZ_JAUEIQ010000002.1"/>
</dbReference>
<keyword evidence="2" id="KW-1185">Reference proteome</keyword>
<gene>
    <name evidence="1" type="ORF">QVN30_03065</name>
</gene>
<comment type="caution">
    <text evidence="1">The sequence shown here is derived from an EMBL/GenBank/DDBJ whole genome shotgun (WGS) entry which is preliminary data.</text>
</comment>
<proteinExistence type="predicted"/>
<dbReference type="EMBL" id="JAUEIQ010000002">
    <property type="protein sequence ID" value="MDN0063286.1"/>
    <property type="molecule type" value="Genomic_DNA"/>
</dbReference>